<gene>
    <name evidence="2" type="ORF">GGR43_002172</name>
</gene>
<comment type="caution">
    <text evidence="2">The sequence shown here is derived from an EMBL/GenBank/DDBJ whole genome shotgun (WGS) entry which is preliminary data.</text>
</comment>
<keyword evidence="3" id="KW-1185">Reference proteome</keyword>
<feature type="compositionally biased region" description="Low complexity" evidence="1">
    <location>
        <begin position="188"/>
        <end position="197"/>
    </location>
</feature>
<evidence type="ECO:0000313" key="2">
    <source>
        <dbReference type="EMBL" id="MBB3926455.1"/>
    </source>
</evidence>
<dbReference type="Proteomes" id="UP000571950">
    <property type="component" value="Unassembled WGS sequence"/>
</dbReference>
<reference evidence="2 3" key="1">
    <citation type="submission" date="2020-08" db="EMBL/GenBank/DDBJ databases">
        <title>Genomic Encyclopedia of Type Strains, Phase IV (KMG-IV): sequencing the most valuable type-strain genomes for metagenomic binning, comparative biology and taxonomic classification.</title>
        <authorList>
            <person name="Goeker M."/>
        </authorList>
    </citation>
    <scope>NUCLEOTIDE SEQUENCE [LARGE SCALE GENOMIC DNA]</scope>
    <source>
        <strain evidence="2 3">DSM 26189</strain>
    </source>
</reference>
<name>A0A7W6BMB7_9SPHN</name>
<sequence>MHSPRDGVDEGGRLRPPFFVFGCRWRFGSGRWPNVPFRCLLRRSLLLLFLRLCQDFLTRGGGTRAKMESSGGRHFFPSFRPATSPSFGHISLSGGDRRGRKMGEADRNGKRIGRCFHRPLSVASTSLMSTLFPTEATGRNSDDRNGLMPASVAFLLSSIAISCSLVEGSGTRRRRAGQRKKEAATCRASSPAAAGAGPLVSSRLSWGFTLFSLDFRAAALKQPDRF</sequence>
<proteinExistence type="predicted"/>
<dbReference type="EMBL" id="JACIDT010000006">
    <property type="protein sequence ID" value="MBB3926455.1"/>
    <property type="molecule type" value="Genomic_DNA"/>
</dbReference>
<evidence type="ECO:0000256" key="1">
    <source>
        <dbReference type="SAM" id="MobiDB-lite"/>
    </source>
</evidence>
<feature type="region of interest" description="Disordered" evidence="1">
    <location>
        <begin position="170"/>
        <end position="197"/>
    </location>
</feature>
<evidence type="ECO:0000313" key="3">
    <source>
        <dbReference type="Proteomes" id="UP000571950"/>
    </source>
</evidence>
<dbReference type="AlphaFoldDB" id="A0A7W6BMB7"/>
<protein>
    <submittedName>
        <fullName evidence="2">Uncharacterized protein</fullName>
    </submittedName>
</protein>
<accession>A0A7W6BMB7</accession>
<organism evidence="2 3">
    <name type="scientific">Sphingobium jiangsuense</name>
    <dbReference type="NCBI Taxonomy" id="870476"/>
    <lineage>
        <taxon>Bacteria</taxon>
        <taxon>Pseudomonadati</taxon>
        <taxon>Pseudomonadota</taxon>
        <taxon>Alphaproteobacteria</taxon>
        <taxon>Sphingomonadales</taxon>
        <taxon>Sphingomonadaceae</taxon>
        <taxon>Sphingobium</taxon>
    </lineage>
</organism>